<protein>
    <submittedName>
        <fullName evidence="1">Uncharacterized protein</fullName>
    </submittedName>
</protein>
<name>D8TQT8_VOLCA</name>
<sequence>MVVEKRRPACLPEHACYFVRPFRATVLFRIGNQQAADGLAWVTLAPHLTQRNIPPSPSRVTFAPPLPTSQPQTGEFSCARSSVTLPRATDPIPATASKQVVQQYQPPGEVSMLLAEHLAAPWHCSNPLKPIDNNYEGFSGAALCKFTRKVKHFTFKALAYLSL</sequence>
<evidence type="ECO:0000313" key="1">
    <source>
        <dbReference type="EMBL" id="EFJ50090.1"/>
    </source>
</evidence>
<dbReference type="InParanoid" id="D8TQT8"/>
<reference evidence="1 2" key="1">
    <citation type="journal article" date="2010" name="Science">
        <title>Genomic analysis of organismal complexity in the multicellular green alga Volvox carteri.</title>
        <authorList>
            <person name="Prochnik S.E."/>
            <person name="Umen J."/>
            <person name="Nedelcu A.M."/>
            <person name="Hallmann A."/>
            <person name="Miller S.M."/>
            <person name="Nishii I."/>
            <person name="Ferris P."/>
            <person name="Kuo A."/>
            <person name="Mitros T."/>
            <person name="Fritz-Laylin L.K."/>
            <person name="Hellsten U."/>
            <person name="Chapman J."/>
            <person name="Simakov O."/>
            <person name="Rensing S.A."/>
            <person name="Terry A."/>
            <person name="Pangilinan J."/>
            <person name="Kapitonov V."/>
            <person name="Jurka J."/>
            <person name="Salamov A."/>
            <person name="Shapiro H."/>
            <person name="Schmutz J."/>
            <person name="Grimwood J."/>
            <person name="Lindquist E."/>
            <person name="Lucas S."/>
            <person name="Grigoriev I.V."/>
            <person name="Schmitt R."/>
            <person name="Kirk D."/>
            <person name="Rokhsar D.S."/>
        </authorList>
    </citation>
    <scope>NUCLEOTIDE SEQUENCE [LARGE SCALE GENOMIC DNA]</scope>
    <source>
        <strain evidence="2">f. Nagariensis / Eve</strain>
    </source>
</reference>
<proteinExistence type="predicted"/>
<dbReference type="Proteomes" id="UP000001058">
    <property type="component" value="Unassembled WGS sequence"/>
</dbReference>
<dbReference type="GeneID" id="9623415"/>
<keyword evidence="2" id="KW-1185">Reference proteome</keyword>
<gene>
    <name evidence="1" type="ORF">VOLCADRAFT_104037</name>
</gene>
<organism evidence="2">
    <name type="scientific">Volvox carteri f. nagariensis</name>
    <dbReference type="NCBI Taxonomy" id="3068"/>
    <lineage>
        <taxon>Eukaryota</taxon>
        <taxon>Viridiplantae</taxon>
        <taxon>Chlorophyta</taxon>
        <taxon>core chlorophytes</taxon>
        <taxon>Chlorophyceae</taxon>
        <taxon>CS clade</taxon>
        <taxon>Chlamydomonadales</taxon>
        <taxon>Volvocaceae</taxon>
        <taxon>Volvox</taxon>
    </lineage>
</organism>
<accession>D8TQT8</accession>
<feature type="non-terminal residue" evidence="1">
    <location>
        <position position="163"/>
    </location>
</feature>
<dbReference type="EMBL" id="GL378332">
    <property type="protein sequence ID" value="EFJ50090.1"/>
    <property type="molecule type" value="Genomic_DNA"/>
</dbReference>
<dbReference type="RefSeq" id="XP_002948710.1">
    <property type="nucleotide sequence ID" value="XM_002948664.1"/>
</dbReference>
<evidence type="ECO:0000313" key="2">
    <source>
        <dbReference type="Proteomes" id="UP000001058"/>
    </source>
</evidence>
<dbReference type="KEGG" id="vcn:VOLCADRAFT_104037"/>
<dbReference type="AlphaFoldDB" id="D8TQT8"/>